<keyword evidence="10" id="KW-1185">Reference proteome</keyword>
<feature type="transmembrane region" description="Helical" evidence="8">
    <location>
        <begin position="190"/>
        <end position="210"/>
    </location>
</feature>
<evidence type="ECO:0000256" key="5">
    <source>
        <dbReference type="ARBA" id="ARBA00022989"/>
    </source>
</evidence>
<feature type="binding site" evidence="7">
    <location>
        <position position="187"/>
    </location>
    <ligand>
        <name>Zn(2+)</name>
        <dbReference type="ChEBI" id="CHEBI:29105"/>
    </ligand>
</feature>
<feature type="binding site" evidence="7">
    <location>
        <position position="191"/>
    </location>
    <ligand>
        <name>Zn(2+)</name>
        <dbReference type="ChEBI" id="CHEBI:29105"/>
    </ligand>
</feature>
<feature type="transmembrane region" description="Helical" evidence="8">
    <location>
        <begin position="44"/>
        <end position="66"/>
    </location>
</feature>
<dbReference type="EMBL" id="AODQ01000056">
    <property type="protein sequence ID" value="EMR02484.1"/>
    <property type="molecule type" value="Genomic_DNA"/>
</dbReference>
<protein>
    <recommendedName>
        <fullName evidence="11">Hemolysin</fullName>
    </recommendedName>
</protein>
<feature type="transmembrane region" description="Helical" evidence="8">
    <location>
        <begin position="78"/>
        <end position="97"/>
    </location>
</feature>
<feature type="transmembrane region" description="Helical" evidence="8">
    <location>
        <begin position="133"/>
        <end position="154"/>
    </location>
</feature>
<sequence length="214" mass="23086">MKLSHAGKEELANALTHGLGVVAGLAGGGVLITLAAIYGNGWQLASASVFVAALVLLYTASTLYHAIQHAVAKARLQVMDHCAIFILIAGTYTPFALVGIQGFWGWLLFGLAWGLAALGVVFKLFFTGRYQKLSTIIYIAMGWMVLIALKPLLLSVSASVLWWLLAGGVLYTAGTFFYHREQQRYAHAIWHLFVLGGSVCHFVAVLLQVVPPLS</sequence>
<feature type="binding site" evidence="7">
    <location>
        <position position="65"/>
    </location>
    <ligand>
        <name>Zn(2+)</name>
        <dbReference type="ChEBI" id="CHEBI:29105"/>
    </ligand>
</feature>
<gene>
    <name evidence="9" type="ORF">ADICEAN_02357</name>
</gene>
<keyword evidence="7" id="KW-0479">Metal-binding</keyword>
<comment type="caution">
    <text evidence="9">The sequence shown here is derived from an EMBL/GenBank/DDBJ whole genome shotgun (WGS) entry which is preliminary data.</text>
</comment>
<evidence type="ECO:0008006" key="11">
    <source>
        <dbReference type="Google" id="ProtNLM"/>
    </source>
</evidence>
<evidence type="ECO:0000313" key="9">
    <source>
        <dbReference type="EMBL" id="EMR02484.1"/>
    </source>
</evidence>
<dbReference type="GO" id="GO:0140911">
    <property type="term" value="F:pore-forming activity"/>
    <property type="evidence" value="ECO:0007669"/>
    <property type="project" value="InterPro"/>
</dbReference>
<evidence type="ECO:0000256" key="8">
    <source>
        <dbReference type="SAM" id="Phobius"/>
    </source>
</evidence>
<evidence type="ECO:0000313" key="10">
    <source>
        <dbReference type="Proteomes" id="UP000011910"/>
    </source>
</evidence>
<dbReference type="Proteomes" id="UP000011910">
    <property type="component" value="Unassembled WGS sequence"/>
</dbReference>
<dbReference type="Pfam" id="PF03006">
    <property type="entry name" value="HlyIII"/>
    <property type="match status" value="1"/>
</dbReference>
<evidence type="ECO:0000256" key="2">
    <source>
        <dbReference type="ARBA" id="ARBA00008488"/>
    </source>
</evidence>
<evidence type="ECO:0000256" key="1">
    <source>
        <dbReference type="ARBA" id="ARBA00004651"/>
    </source>
</evidence>
<reference evidence="9 10" key="1">
    <citation type="journal article" date="2013" name="Genome Announc.">
        <title>Draft Genome Sequence of Cesiribacter andamanensis Strain AMV16T, Isolated from a Soil Sample from a Mud Volcano in the Andaman Islands, India.</title>
        <authorList>
            <person name="Shivaji S."/>
            <person name="Ara S."/>
            <person name="Begum Z."/>
            <person name="Srinivas T.N."/>
            <person name="Singh A."/>
            <person name="Kumar Pinnaka A."/>
        </authorList>
    </citation>
    <scope>NUCLEOTIDE SEQUENCE [LARGE SCALE GENOMIC DNA]</scope>
    <source>
        <strain evidence="9 10">AMV16</strain>
    </source>
</reference>
<accession>M7NVI2</accession>
<keyword evidence="5 8" id="KW-1133">Transmembrane helix</keyword>
<keyword evidence="6 8" id="KW-0472">Membrane</keyword>
<keyword evidence="7" id="KW-0862">Zinc</keyword>
<dbReference type="PANTHER" id="PTHR20855">
    <property type="entry name" value="ADIPOR/PROGESTIN RECEPTOR-RELATED"/>
    <property type="match status" value="1"/>
</dbReference>
<dbReference type="GO" id="GO:0005886">
    <property type="term" value="C:plasma membrane"/>
    <property type="evidence" value="ECO:0007669"/>
    <property type="project" value="UniProtKB-SubCell"/>
</dbReference>
<keyword evidence="4 8" id="KW-0812">Transmembrane</keyword>
<keyword evidence="3" id="KW-1003">Cell membrane</keyword>
<comment type="similarity">
    <text evidence="2">Belongs to the UPF0073 (Hly-III) family.</text>
</comment>
<dbReference type="PANTHER" id="PTHR20855:SF3">
    <property type="entry name" value="LD03007P"/>
    <property type="match status" value="1"/>
</dbReference>
<dbReference type="eggNOG" id="COG1272">
    <property type="taxonomic scope" value="Bacteria"/>
</dbReference>
<feature type="transmembrane region" description="Helical" evidence="8">
    <location>
        <begin position="103"/>
        <end position="126"/>
    </location>
</feature>
<feature type="transmembrane region" description="Helical" evidence="8">
    <location>
        <begin position="160"/>
        <end position="178"/>
    </location>
</feature>
<feature type="transmembrane region" description="Helical" evidence="8">
    <location>
        <begin position="12"/>
        <end position="38"/>
    </location>
</feature>
<evidence type="ECO:0000256" key="6">
    <source>
        <dbReference type="ARBA" id="ARBA00023136"/>
    </source>
</evidence>
<dbReference type="AlphaFoldDB" id="M7NVI2"/>
<dbReference type="GO" id="GO:0046872">
    <property type="term" value="F:metal ion binding"/>
    <property type="evidence" value="ECO:0007669"/>
    <property type="project" value="UniProtKB-KW"/>
</dbReference>
<dbReference type="STRING" id="1279009.ADICEAN_02357"/>
<dbReference type="NCBIfam" id="TIGR01065">
    <property type="entry name" value="hlyIII"/>
    <property type="match status" value="1"/>
</dbReference>
<comment type="subcellular location">
    <subcellularLocation>
        <location evidence="1">Cell membrane</location>
        <topology evidence="1">Multi-pass membrane protein</topology>
    </subcellularLocation>
</comment>
<name>M7NVI2_9BACT</name>
<proteinExistence type="inferred from homology"/>
<dbReference type="InterPro" id="IPR005744">
    <property type="entry name" value="Hy-lIII"/>
</dbReference>
<dbReference type="PATRIC" id="fig|1279009.4.peg.2387"/>
<organism evidence="9 10">
    <name type="scientific">Cesiribacter andamanensis AMV16</name>
    <dbReference type="NCBI Taxonomy" id="1279009"/>
    <lineage>
        <taxon>Bacteria</taxon>
        <taxon>Pseudomonadati</taxon>
        <taxon>Bacteroidota</taxon>
        <taxon>Cytophagia</taxon>
        <taxon>Cytophagales</taxon>
        <taxon>Cesiribacteraceae</taxon>
        <taxon>Cesiribacter</taxon>
    </lineage>
</organism>
<evidence type="ECO:0000256" key="7">
    <source>
        <dbReference type="PIRSR" id="PIRSR604254-1"/>
    </source>
</evidence>
<dbReference type="InterPro" id="IPR004254">
    <property type="entry name" value="AdipoR/HlyIII-related"/>
</dbReference>
<evidence type="ECO:0000256" key="3">
    <source>
        <dbReference type="ARBA" id="ARBA00022475"/>
    </source>
</evidence>
<evidence type="ECO:0000256" key="4">
    <source>
        <dbReference type="ARBA" id="ARBA00022692"/>
    </source>
</evidence>